<reference evidence="3" key="1">
    <citation type="submission" date="2020-11" db="EMBL/GenBank/DDBJ databases">
        <authorList>
            <person name="Tran Van P."/>
        </authorList>
    </citation>
    <scope>NUCLEOTIDE SEQUENCE</scope>
</reference>
<dbReference type="InterPro" id="IPR008936">
    <property type="entry name" value="Rho_GTPase_activation_prot"/>
</dbReference>
<feature type="domain" description="Rho-GAP" evidence="2">
    <location>
        <begin position="467"/>
        <end position="611"/>
    </location>
</feature>
<dbReference type="PROSITE" id="PS50238">
    <property type="entry name" value="RHOGAP"/>
    <property type="match status" value="1"/>
</dbReference>
<dbReference type="GO" id="GO:0005096">
    <property type="term" value="F:GTPase activator activity"/>
    <property type="evidence" value="ECO:0007669"/>
    <property type="project" value="TreeGrafter"/>
</dbReference>
<evidence type="ECO:0000259" key="2">
    <source>
        <dbReference type="PROSITE" id="PS50238"/>
    </source>
</evidence>
<feature type="region of interest" description="Disordered" evidence="1">
    <location>
        <begin position="279"/>
        <end position="321"/>
    </location>
</feature>
<accession>A0A7R9AYF4</accession>
<dbReference type="AlphaFoldDB" id="A0A7R9AYF4"/>
<dbReference type="PANTHER" id="PTHR46005">
    <property type="entry name" value="RHO GTPASE-ACTIVATING PROTEIN 190"/>
    <property type="match status" value="1"/>
</dbReference>
<name>A0A7R9AYF4_TIMSH</name>
<feature type="region of interest" description="Disordered" evidence="1">
    <location>
        <begin position="52"/>
        <end position="123"/>
    </location>
</feature>
<feature type="region of interest" description="Disordered" evidence="1">
    <location>
        <begin position="411"/>
        <end position="459"/>
    </location>
</feature>
<dbReference type="InterPro" id="IPR000198">
    <property type="entry name" value="RhoGAP_dom"/>
</dbReference>
<dbReference type="Pfam" id="PF00620">
    <property type="entry name" value="RhoGAP"/>
    <property type="match status" value="1"/>
</dbReference>
<dbReference type="PANTHER" id="PTHR46005:SF4">
    <property type="entry name" value="RHO GTPASE-ACTIVATING PROTEIN 190"/>
    <property type="match status" value="1"/>
</dbReference>
<feature type="region of interest" description="Disordered" evidence="1">
    <location>
        <begin position="195"/>
        <end position="218"/>
    </location>
</feature>
<evidence type="ECO:0000256" key="1">
    <source>
        <dbReference type="SAM" id="MobiDB-lite"/>
    </source>
</evidence>
<feature type="compositionally biased region" description="Basic and acidic residues" evidence="1">
    <location>
        <begin position="423"/>
        <end position="452"/>
    </location>
</feature>
<feature type="compositionally biased region" description="Basic and acidic residues" evidence="1">
    <location>
        <begin position="68"/>
        <end position="79"/>
    </location>
</feature>
<dbReference type="InterPro" id="IPR051978">
    <property type="entry name" value="Rho-GAP_domain"/>
</dbReference>
<dbReference type="SMART" id="SM00324">
    <property type="entry name" value="RhoGAP"/>
    <property type="match status" value="1"/>
</dbReference>
<sequence length="611" mass="68841">MDVASILKKSKRIFLGGAAVRTTSNTSWPPVPRFLRGESFFLTGAAVRTTPYSPRPPVPLWKEVPSTEQKEIEKRRDNTADEGSSRGVENGRFEDTPPGEWRTRVVGGEPSIAYSDTDSDWSSLDGRQRTVESYCKVNRKQTPHKRIRKKRVIPVATPRVPPTHPLGSLDAAGVLNFQGQEGGCETIDKVCSGTPSDISDVSDPETSQPGRYQKHSSKLKKKCLVKKPILNRGPPLIPSPPALKNSSQQVSALHQQMSSQFEDVFSPLSKPKREGQFNIVHDDESSLEISSPRDVNSPMELQELSQNPSPESDSKEDKPSCTFTTKSMAIAFHRIQEELQMLADEDPDEERSARVHRTVMEGLTCYQEIYKEKKHSAKQPTIRAFFQPVVAMMMRGIRCGEPLGGLLKVKEGEKSSRRKEKQKAKADEKQVKRRQKEEKLKKLADKEKEREKKKTKHKNKLTTIHQPVLQDFVQSDENSIPLLLEKCVKFIEEEGLDSEGIYRVPGNRAHVDLLFHKFEEDPGLNIRDLDIPVNAVATALKDFFSKRLPPLLTQDMMAELEDISGDFLNLEKNLAVFGELRNAEILSDVMYTPSRLKGSNLLAQPARCEKK</sequence>
<feature type="compositionally biased region" description="Polar residues" evidence="1">
    <location>
        <begin position="195"/>
        <end position="210"/>
    </location>
</feature>
<dbReference type="GO" id="GO:0008361">
    <property type="term" value="P:regulation of cell size"/>
    <property type="evidence" value="ECO:0007669"/>
    <property type="project" value="TreeGrafter"/>
</dbReference>
<dbReference type="GO" id="GO:0007266">
    <property type="term" value="P:Rho protein signal transduction"/>
    <property type="evidence" value="ECO:0007669"/>
    <property type="project" value="TreeGrafter"/>
</dbReference>
<gene>
    <name evidence="3" type="ORF">TSIB3V08_LOCUS6576</name>
</gene>
<proteinExistence type="predicted"/>
<dbReference type="EMBL" id="OC002848">
    <property type="protein sequence ID" value="CAD7262470.1"/>
    <property type="molecule type" value="Genomic_DNA"/>
</dbReference>
<organism evidence="3">
    <name type="scientific">Timema shepardi</name>
    <name type="common">Walking stick</name>
    <dbReference type="NCBI Taxonomy" id="629360"/>
    <lineage>
        <taxon>Eukaryota</taxon>
        <taxon>Metazoa</taxon>
        <taxon>Ecdysozoa</taxon>
        <taxon>Arthropoda</taxon>
        <taxon>Hexapoda</taxon>
        <taxon>Insecta</taxon>
        <taxon>Pterygota</taxon>
        <taxon>Neoptera</taxon>
        <taxon>Polyneoptera</taxon>
        <taxon>Phasmatodea</taxon>
        <taxon>Timematodea</taxon>
        <taxon>Timematoidea</taxon>
        <taxon>Timematidae</taxon>
        <taxon>Timema</taxon>
    </lineage>
</organism>
<dbReference type="GO" id="GO:0050770">
    <property type="term" value="P:regulation of axonogenesis"/>
    <property type="evidence" value="ECO:0007669"/>
    <property type="project" value="TreeGrafter"/>
</dbReference>
<dbReference type="GO" id="GO:0005829">
    <property type="term" value="C:cytosol"/>
    <property type="evidence" value="ECO:0007669"/>
    <property type="project" value="TreeGrafter"/>
</dbReference>
<dbReference type="Gene3D" id="1.10.555.10">
    <property type="entry name" value="Rho GTPase activation protein"/>
    <property type="match status" value="1"/>
</dbReference>
<evidence type="ECO:0000313" key="3">
    <source>
        <dbReference type="EMBL" id="CAD7262470.1"/>
    </source>
</evidence>
<protein>
    <recommendedName>
        <fullName evidence="2">Rho-GAP domain-containing protein</fullName>
    </recommendedName>
</protein>
<dbReference type="SUPFAM" id="SSF48350">
    <property type="entry name" value="GTPase activation domain, GAP"/>
    <property type="match status" value="1"/>
</dbReference>